<reference evidence="1 2" key="1">
    <citation type="submission" date="2023-10" db="EMBL/GenBank/DDBJ databases">
        <authorList>
            <person name="Robby Concha-Eloko"/>
            <person name="Pilar Barberan- Martinez"/>
            <person name="Rafael Sanjuan"/>
            <person name="Pilar Domingo-Calap"/>
        </authorList>
    </citation>
    <scope>NUCLEOTIDE SEQUENCE [LARGE SCALE GENOMIC DNA]</scope>
</reference>
<evidence type="ECO:0000313" key="2">
    <source>
        <dbReference type="Proteomes" id="UP001497510"/>
    </source>
</evidence>
<organism evidence="1 2">
    <name type="scientific">Klebsiella phage vB_Kpn_K12P1.1</name>
    <dbReference type="NCBI Taxonomy" id="3071627"/>
    <lineage>
        <taxon>Viruses</taxon>
        <taxon>Duplodnaviria</taxon>
        <taxon>Heunggongvirae</taxon>
        <taxon>Uroviricota</taxon>
        <taxon>Caudoviricetes</taxon>
        <taxon>Autographivirales</taxon>
        <taxon>Autotranscriptaviridae</taxon>
        <taxon>Studiervirinae</taxon>
        <taxon>Apdecimavirus</taxon>
        <taxon>Apdecimavirus K12P11</taxon>
    </lineage>
</organism>
<dbReference type="Proteomes" id="UP001497510">
    <property type="component" value="Chromosome"/>
</dbReference>
<sequence>MMTLEPVIERHLAIQWTVSYLGIPEGFDKCTYRGWVNRLMDSADYEEWYLVDDLGSPQAYFAFCISEDIHHCGDIFDVTNVVIKPNAPPAVNKLLMRTIYNMAKAYKCQWVSRCVHETGGSIRNVFKRV</sequence>
<protein>
    <submittedName>
        <fullName evidence="1">Host range and adsorption protein</fullName>
    </submittedName>
</protein>
<gene>
    <name evidence="1" type="ORF">K12P11_LOCUS37</name>
</gene>
<proteinExistence type="predicted"/>
<evidence type="ECO:0000313" key="1">
    <source>
        <dbReference type="EMBL" id="CAK6596888.1"/>
    </source>
</evidence>
<dbReference type="EMBL" id="OY978816">
    <property type="protein sequence ID" value="CAK6596888.1"/>
    <property type="molecule type" value="Genomic_DNA"/>
</dbReference>
<name>A0AAV1MFE7_9CAUD</name>
<accession>A0AAV1MFE7</accession>
<keyword evidence="2" id="KW-1185">Reference proteome</keyword>